<dbReference type="AlphaFoldDB" id="K2FYT4"/>
<gene>
    <name evidence="1" type="ORF">ACD_4C00067G0004</name>
</gene>
<organism evidence="1">
    <name type="scientific">uncultured bacterium</name>
    <name type="common">gcode 4</name>
    <dbReference type="NCBI Taxonomy" id="1234023"/>
    <lineage>
        <taxon>Bacteria</taxon>
        <taxon>environmental samples</taxon>
    </lineage>
</organism>
<reference evidence="1" key="1">
    <citation type="journal article" date="2012" name="Science">
        <title>Fermentation, hydrogen, and sulfur metabolism in multiple uncultivated bacterial phyla.</title>
        <authorList>
            <person name="Wrighton K.C."/>
            <person name="Thomas B.C."/>
            <person name="Sharon I."/>
            <person name="Miller C.S."/>
            <person name="Castelle C.J."/>
            <person name="VerBerkmoes N.C."/>
            <person name="Wilkins M.J."/>
            <person name="Hettich R.L."/>
            <person name="Lipton M.S."/>
            <person name="Williams K.H."/>
            <person name="Long P.E."/>
            <person name="Banfield J.F."/>
        </authorList>
    </citation>
    <scope>NUCLEOTIDE SEQUENCE [LARGE SCALE GENOMIC DNA]</scope>
</reference>
<sequence length="142" mass="17106">MPRNNSEFFFKSAERQRNLSSKTKCIVEDVLSAPKKREKKDWTKNRVINAILSAHNEYVEALEKWENVKFNFYFFSKSKNIDVVTLTKKRESVFKNAFLDDDDKNWKNMIWSLKDLIDYALPKWPKKDEILKDFKELRKSNF</sequence>
<evidence type="ECO:0000313" key="1">
    <source>
        <dbReference type="EMBL" id="EKE27062.1"/>
    </source>
</evidence>
<accession>K2FYT4</accession>
<comment type="caution">
    <text evidence="1">The sequence shown here is derived from an EMBL/GenBank/DDBJ whole genome shotgun (WGS) entry which is preliminary data.</text>
</comment>
<proteinExistence type="predicted"/>
<dbReference type="EMBL" id="AMFJ01000583">
    <property type="protein sequence ID" value="EKE27062.1"/>
    <property type="molecule type" value="Genomic_DNA"/>
</dbReference>
<protein>
    <submittedName>
        <fullName evidence="1">Uncharacterized protein</fullName>
    </submittedName>
</protein>
<name>K2FYT4_9BACT</name>